<dbReference type="PANTHER" id="PTHR30469:SF33">
    <property type="entry name" value="SLR1207 PROTEIN"/>
    <property type="match status" value="1"/>
</dbReference>
<name>A0A2L0F670_SORCE</name>
<proteinExistence type="inferred from homology"/>
<dbReference type="InterPro" id="IPR058792">
    <property type="entry name" value="Beta-barrel_RND_2"/>
</dbReference>
<feature type="coiled-coil region" evidence="2">
    <location>
        <begin position="190"/>
        <end position="217"/>
    </location>
</feature>
<dbReference type="Gene3D" id="2.40.50.100">
    <property type="match status" value="2"/>
</dbReference>
<dbReference type="FunFam" id="2.40.30.170:FF:000010">
    <property type="entry name" value="Efflux RND transporter periplasmic adaptor subunit"/>
    <property type="match status" value="1"/>
</dbReference>
<sequence>MADSIARATGRDPLDASASAAPVGPEGEHAPPSDAPPGGARPAAAAPAPRGGASARAPRSAGGGPSPGVGRQNLEQELSRVGAKRWLGRLGAVAAIAAIIAAIVVWRIRTRPPPPPRYVVAELTTGDVLEVVQSTGQVKPLTEVQVGAQVSGRITKVYVDFNSLVKAGDVLAEIDPTLFGAQIDSNQAQLEAANASVVRAEASLATAKQRLDRAKKLVAEGVGSQADLDTAQGAYDVALADVAASKAQVAQLRAVLRSSTTNLQYTRIFSPIDGVVINRAIDPGQTVAASFQAPTLFVIAQDLRKMRVLADIDEADVGRLREGMEADVSVDAFPGETFRGKVSQVRYSPLNQSGVVTYAAVVEVDNPDVKLRPGMTATVSVRSAEARGVRRLPNAALRFKPAPERDKDGKEIKAPPLEALPPKKGRVYVLTDATPGAEKIEPRVVDVGITDGVFTALMTDLGPLKVVTDENDDPSRSGRGRGPRLF</sequence>
<organism evidence="8 9">
    <name type="scientific">Sorangium cellulosum</name>
    <name type="common">Polyangium cellulosum</name>
    <dbReference type="NCBI Taxonomy" id="56"/>
    <lineage>
        <taxon>Bacteria</taxon>
        <taxon>Pseudomonadati</taxon>
        <taxon>Myxococcota</taxon>
        <taxon>Polyangia</taxon>
        <taxon>Polyangiales</taxon>
        <taxon>Polyangiaceae</taxon>
        <taxon>Sorangium</taxon>
    </lineage>
</organism>
<feature type="compositionally biased region" description="Low complexity" evidence="3">
    <location>
        <begin position="32"/>
        <end position="60"/>
    </location>
</feature>
<evidence type="ECO:0000259" key="6">
    <source>
        <dbReference type="Pfam" id="PF25917"/>
    </source>
</evidence>
<feature type="domain" description="CusB-like beta-barrel" evidence="7">
    <location>
        <begin position="309"/>
        <end position="384"/>
    </location>
</feature>
<keyword evidence="4" id="KW-0472">Membrane</keyword>
<dbReference type="Pfam" id="PF25917">
    <property type="entry name" value="BSH_RND"/>
    <property type="match status" value="1"/>
</dbReference>
<keyword evidence="4" id="KW-0812">Transmembrane</keyword>
<feature type="domain" description="Multidrug resistance protein MdtA-like alpha-helical hairpin" evidence="5">
    <location>
        <begin position="190"/>
        <end position="266"/>
    </location>
</feature>
<evidence type="ECO:0000256" key="3">
    <source>
        <dbReference type="SAM" id="MobiDB-lite"/>
    </source>
</evidence>
<feature type="domain" description="Multidrug resistance protein MdtA-like barrel-sandwich hybrid" evidence="6">
    <location>
        <begin position="143"/>
        <end position="296"/>
    </location>
</feature>
<dbReference type="Gene3D" id="2.40.30.170">
    <property type="match status" value="1"/>
</dbReference>
<dbReference type="SUPFAM" id="SSF111369">
    <property type="entry name" value="HlyD-like secretion proteins"/>
    <property type="match status" value="1"/>
</dbReference>
<dbReference type="InterPro" id="IPR006143">
    <property type="entry name" value="RND_pump_MFP"/>
</dbReference>
<dbReference type="OrthoDB" id="9784484at2"/>
<evidence type="ECO:0000313" key="8">
    <source>
        <dbReference type="EMBL" id="AUX47066.1"/>
    </source>
</evidence>
<dbReference type="GO" id="GO:1990281">
    <property type="term" value="C:efflux pump complex"/>
    <property type="evidence" value="ECO:0007669"/>
    <property type="project" value="TreeGrafter"/>
</dbReference>
<dbReference type="EMBL" id="CP012673">
    <property type="protein sequence ID" value="AUX47066.1"/>
    <property type="molecule type" value="Genomic_DNA"/>
</dbReference>
<reference evidence="8 9" key="1">
    <citation type="submission" date="2015-09" db="EMBL/GenBank/DDBJ databases">
        <title>Sorangium comparison.</title>
        <authorList>
            <person name="Zaburannyi N."/>
            <person name="Bunk B."/>
            <person name="Overmann J."/>
            <person name="Mueller R."/>
        </authorList>
    </citation>
    <scope>NUCLEOTIDE SEQUENCE [LARGE SCALE GENOMIC DNA]</scope>
    <source>
        <strain evidence="8 9">So ce26</strain>
    </source>
</reference>
<evidence type="ECO:0000256" key="4">
    <source>
        <dbReference type="SAM" id="Phobius"/>
    </source>
</evidence>
<feature type="transmembrane region" description="Helical" evidence="4">
    <location>
        <begin position="86"/>
        <end position="108"/>
    </location>
</feature>
<dbReference type="Pfam" id="PF25954">
    <property type="entry name" value="Beta-barrel_RND_2"/>
    <property type="match status" value="1"/>
</dbReference>
<dbReference type="AlphaFoldDB" id="A0A2L0F670"/>
<dbReference type="InterPro" id="IPR058625">
    <property type="entry name" value="MdtA-like_BSH"/>
</dbReference>
<comment type="similarity">
    <text evidence="1">Belongs to the membrane fusion protein (MFP) (TC 8.A.1) family.</text>
</comment>
<dbReference type="PANTHER" id="PTHR30469">
    <property type="entry name" value="MULTIDRUG RESISTANCE PROTEIN MDTA"/>
    <property type="match status" value="1"/>
</dbReference>
<dbReference type="Pfam" id="PF25876">
    <property type="entry name" value="HH_MFP_RND"/>
    <property type="match status" value="1"/>
</dbReference>
<feature type="region of interest" description="Disordered" evidence="3">
    <location>
        <begin position="466"/>
        <end position="486"/>
    </location>
</feature>
<evidence type="ECO:0000256" key="1">
    <source>
        <dbReference type="ARBA" id="ARBA00009477"/>
    </source>
</evidence>
<evidence type="ECO:0000313" key="9">
    <source>
        <dbReference type="Proteomes" id="UP000238348"/>
    </source>
</evidence>
<protein>
    <submittedName>
        <fullName evidence="8">Uncharacterized protein</fullName>
    </submittedName>
</protein>
<dbReference type="RefSeq" id="WP_104985150.1">
    <property type="nucleotide sequence ID" value="NZ_CP012673.1"/>
</dbReference>
<evidence type="ECO:0000256" key="2">
    <source>
        <dbReference type="SAM" id="Coils"/>
    </source>
</evidence>
<keyword evidence="2" id="KW-0175">Coiled coil</keyword>
<dbReference type="InterPro" id="IPR058624">
    <property type="entry name" value="MdtA-like_HH"/>
</dbReference>
<keyword evidence="4" id="KW-1133">Transmembrane helix</keyword>
<evidence type="ECO:0000259" key="7">
    <source>
        <dbReference type="Pfam" id="PF25954"/>
    </source>
</evidence>
<feature type="region of interest" description="Disordered" evidence="3">
    <location>
        <begin position="1"/>
        <end position="72"/>
    </location>
</feature>
<gene>
    <name evidence="8" type="ORF">SOCE26_085780</name>
</gene>
<evidence type="ECO:0000259" key="5">
    <source>
        <dbReference type="Pfam" id="PF25876"/>
    </source>
</evidence>
<accession>A0A2L0F670</accession>
<dbReference type="Proteomes" id="UP000238348">
    <property type="component" value="Chromosome"/>
</dbReference>
<dbReference type="GO" id="GO:0015562">
    <property type="term" value="F:efflux transmembrane transporter activity"/>
    <property type="evidence" value="ECO:0007669"/>
    <property type="project" value="TreeGrafter"/>
</dbReference>
<dbReference type="NCBIfam" id="TIGR01730">
    <property type="entry name" value="RND_mfp"/>
    <property type="match status" value="1"/>
</dbReference>